<sequence length="23" mass="2494">MKFPATIIGGILILISTQQCAQF</sequence>
<dbReference type="EMBL" id="UINC01198341">
    <property type="protein sequence ID" value="SVE16253.1"/>
    <property type="molecule type" value="Genomic_DNA"/>
</dbReference>
<proteinExistence type="predicted"/>
<feature type="non-terminal residue" evidence="1">
    <location>
        <position position="23"/>
    </location>
</feature>
<protein>
    <submittedName>
        <fullName evidence="1">Uncharacterized protein</fullName>
    </submittedName>
</protein>
<gene>
    <name evidence="1" type="ORF">METZ01_LOCUS469107</name>
</gene>
<evidence type="ECO:0000313" key="1">
    <source>
        <dbReference type="EMBL" id="SVE16253.1"/>
    </source>
</evidence>
<accession>A0A383B8W0</accession>
<name>A0A383B8W0_9ZZZZ</name>
<reference evidence="1" key="1">
    <citation type="submission" date="2018-05" db="EMBL/GenBank/DDBJ databases">
        <authorList>
            <person name="Lanie J.A."/>
            <person name="Ng W.-L."/>
            <person name="Kazmierczak K.M."/>
            <person name="Andrzejewski T.M."/>
            <person name="Davidsen T.M."/>
            <person name="Wayne K.J."/>
            <person name="Tettelin H."/>
            <person name="Glass J.I."/>
            <person name="Rusch D."/>
            <person name="Podicherti R."/>
            <person name="Tsui H.-C.T."/>
            <person name="Winkler M.E."/>
        </authorList>
    </citation>
    <scope>NUCLEOTIDE SEQUENCE</scope>
</reference>
<organism evidence="1">
    <name type="scientific">marine metagenome</name>
    <dbReference type="NCBI Taxonomy" id="408172"/>
    <lineage>
        <taxon>unclassified sequences</taxon>
        <taxon>metagenomes</taxon>
        <taxon>ecological metagenomes</taxon>
    </lineage>
</organism>
<dbReference type="AlphaFoldDB" id="A0A383B8W0"/>